<dbReference type="KEGG" id="grs:C7S20_10750"/>
<dbReference type="Pfam" id="PF06445">
    <property type="entry name" value="GyrI-like"/>
    <property type="match status" value="1"/>
</dbReference>
<dbReference type="AlphaFoldDB" id="A0A2R3Z658"/>
<name>A0A2R3Z658_9FLAO</name>
<dbReference type="Gene3D" id="3.20.80.10">
    <property type="entry name" value="Regulatory factor, effector binding domain"/>
    <property type="match status" value="1"/>
</dbReference>
<evidence type="ECO:0000259" key="2">
    <source>
        <dbReference type="SMART" id="SM00871"/>
    </source>
</evidence>
<dbReference type="InterPro" id="IPR023393">
    <property type="entry name" value="START-like_dom_sf"/>
</dbReference>
<protein>
    <submittedName>
        <fullName evidence="3">AraC family transcriptional regulator</fullName>
    </submittedName>
</protein>
<dbReference type="EMBL" id="CP028136">
    <property type="protein sequence ID" value="AVR45694.1"/>
    <property type="molecule type" value="Genomic_DNA"/>
</dbReference>
<dbReference type="InterPro" id="IPR029442">
    <property type="entry name" value="GyrI-like"/>
</dbReference>
<keyword evidence="1" id="KW-1133">Transmembrane helix</keyword>
<dbReference type="SMART" id="SM00871">
    <property type="entry name" value="AraC_E_bind"/>
    <property type="match status" value="1"/>
</dbReference>
<dbReference type="Proteomes" id="UP000241507">
    <property type="component" value="Chromosome"/>
</dbReference>
<evidence type="ECO:0000313" key="4">
    <source>
        <dbReference type="Proteomes" id="UP000241507"/>
    </source>
</evidence>
<dbReference type="InterPro" id="IPR010499">
    <property type="entry name" value="AraC_E-bd"/>
</dbReference>
<gene>
    <name evidence="3" type="ORF">C7S20_10750</name>
</gene>
<dbReference type="OrthoDB" id="9807923at2"/>
<keyword evidence="4" id="KW-1185">Reference proteome</keyword>
<dbReference type="CDD" id="cd07818">
    <property type="entry name" value="SRPBCC_1"/>
    <property type="match status" value="1"/>
</dbReference>
<sequence>MKILKYLFFLFLIFIIGASIYIATKDGKYQIEQQQLIYGPREVVFNKVNKLTSWKQWEAWSQQSEDMILNYGEKIQGEGASFSWSSDELEDGSITTTNVKPFTSIDQELVLENTLGQTRSDVYWEFDTQGDSTRVTWGIKGDESFMEKVAFTFQDRDLKDIMQPLMKKSLENLQDAVRKEIQSYSINVEGITQHSGGYYLYIATGSRLSQVPKQMMDIAKQVSEYMQSNGIEKAGSPIVLYNEINFQKNTAIYSAGYFTQSEIITPAESTILSGYLPNQRMLKTTLKGDYKYLQRTWDSAYAYINRNNLELSNEGQPLEVFVTGVKDHANPAEWLTQLFIPLAPETEQNLTND</sequence>
<dbReference type="Gene3D" id="3.30.530.20">
    <property type="match status" value="1"/>
</dbReference>
<keyword evidence="1" id="KW-0812">Transmembrane</keyword>
<keyword evidence="1" id="KW-0472">Membrane</keyword>
<feature type="transmembrane region" description="Helical" evidence="1">
    <location>
        <begin position="6"/>
        <end position="24"/>
    </location>
</feature>
<dbReference type="InterPro" id="IPR011256">
    <property type="entry name" value="Reg_factor_effector_dom_sf"/>
</dbReference>
<proteinExistence type="predicted"/>
<dbReference type="SUPFAM" id="SSF55136">
    <property type="entry name" value="Probable bacterial effector-binding domain"/>
    <property type="match status" value="1"/>
</dbReference>
<evidence type="ECO:0000313" key="3">
    <source>
        <dbReference type="EMBL" id="AVR45694.1"/>
    </source>
</evidence>
<feature type="domain" description="AraC effector-binding" evidence="2">
    <location>
        <begin position="204"/>
        <end position="343"/>
    </location>
</feature>
<evidence type="ECO:0000256" key="1">
    <source>
        <dbReference type="SAM" id="Phobius"/>
    </source>
</evidence>
<dbReference type="RefSeq" id="WP_107012471.1">
    <property type="nucleotide sequence ID" value="NZ_CP028136.1"/>
</dbReference>
<dbReference type="SUPFAM" id="SSF55961">
    <property type="entry name" value="Bet v1-like"/>
    <property type="match status" value="1"/>
</dbReference>
<organism evidence="3 4">
    <name type="scientific">Christiangramia fulva</name>
    <dbReference type="NCBI Taxonomy" id="2126553"/>
    <lineage>
        <taxon>Bacteria</taxon>
        <taxon>Pseudomonadati</taxon>
        <taxon>Bacteroidota</taxon>
        <taxon>Flavobacteriia</taxon>
        <taxon>Flavobacteriales</taxon>
        <taxon>Flavobacteriaceae</taxon>
        <taxon>Christiangramia</taxon>
    </lineage>
</organism>
<reference evidence="4" key="1">
    <citation type="submission" date="2018-03" db="EMBL/GenBank/DDBJ databases">
        <title>Gramella fulva sp. nov., isolated from a dry surface of tidal flat.</title>
        <authorList>
            <person name="Hwang S.H."/>
            <person name="Hwang W.M."/>
            <person name="Kang K."/>
            <person name="Ahn T.-Y."/>
        </authorList>
    </citation>
    <scope>NUCLEOTIDE SEQUENCE [LARGE SCALE GENOMIC DNA]</scope>
    <source>
        <strain evidence="4">SH35</strain>
    </source>
</reference>
<accession>A0A2R3Z658</accession>